<dbReference type="AlphaFoldDB" id="A0A401ZJT7"/>
<evidence type="ECO:0000313" key="2">
    <source>
        <dbReference type="Proteomes" id="UP000287224"/>
    </source>
</evidence>
<reference evidence="2" key="1">
    <citation type="submission" date="2018-12" db="EMBL/GenBank/DDBJ databases">
        <title>Tengunoibacter tsumagoiensis gen. nov., sp. nov., Dictyobacter kobayashii sp. nov., D. alpinus sp. nov., and D. joshuensis sp. nov. and description of Dictyobacteraceae fam. nov. within the order Ktedonobacterales isolated from Tengu-no-mugimeshi.</title>
        <authorList>
            <person name="Wang C.M."/>
            <person name="Zheng Y."/>
            <person name="Sakai Y."/>
            <person name="Toyoda A."/>
            <person name="Minakuchi Y."/>
            <person name="Abe K."/>
            <person name="Yokota A."/>
            <person name="Yabe S."/>
        </authorList>
    </citation>
    <scope>NUCLEOTIDE SEQUENCE [LARGE SCALE GENOMIC DNA]</scope>
    <source>
        <strain evidence="2">S-27</strain>
    </source>
</reference>
<evidence type="ECO:0000313" key="1">
    <source>
        <dbReference type="EMBL" id="GCE07090.1"/>
    </source>
</evidence>
<dbReference type="EMBL" id="BIFQ01000001">
    <property type="protein sequence ID" value="GCE07090.1"/>
    <property type="molecule type" value="Genomic_DNA"/>
</dbReference>
<accession>A0A401ZJT7</accession>
<organism evidence="1 2">
    <name type="scientific">Dictyobacter aurantiacus</name>
    <dbReference type="NCBI Taxonomy" id="1936993"/>
    <lineage>
        <taxon>Bacteria</taxon>
        <taxon>Bacillati</taxon>
        <taxon>Chloroflexota</taxon>
        <taxon>Ktedonobacteria</taxon>
        <taxon>Ktedonobacterales</taxon>
        <taxon>Dictyobacteraceae</taxon>
        <taxon>Dictyobacter</taxon>
    </lineage>
</organism>
<sequence length="540" mass="58177">MTTFDDVTRSFNEGLSAITSYIPKVISNFQNADQHLRDHKNNLVDSYEVKFAGMGATMFAQAVENNIAISSRMEQKLSEFGMSSDHINKQIHTMNQTYGSQIDNYIPPSVMAGDIGGLDYYGMSYQDATTQMRDDTLISYVDVGGVLDLGKSYLLSQLEQAKEGIWGYLQYKSSQNMQQYQNIYDTQTSRVPKDATAMLNEYKQMHNQSVQQENNYLAEAKNQLGQIYTNQQSAFSDWYDAVSGLIGIYNDEIGWASATGTVTTGEILQDLIHAPNGSPIVIYQTNDGGLVVAVNSMGGGKTPQQNALLVQQAIQEYDAMNGITNPRVTILGYQGGNDIVQALAQDKNPFQLENVVLIGAQISQIPAGGINYYDYVAPGDNNAGTGNPSIVPQSPTDWASDGIDIGEIALGATGGPAGVAVATGEVIVGTAVPMWLNSNTGDVSGAANSGTYFKPPASLGPGDGIGVRNLTALPDEPGETKEGWKLSSHFPFVYGKSVDYTQSTFLNMVGLPSDSSQDPKKFVQGFQALSGPTYFNVPTS</sequence>
<name>A0A401ZJT7_9CHLR</name>
<keyword evidence="2" id="KW-1185">Reference proteome</keyword>
<comment type="caution">
    <text evidence="1">The sequence shown here is derived from an EMBL/GenBank/DDBJ whole genome shotgun (WGS) entry which is preliminary data.</text>
</comment>
<proteinExistence type="predicted"/>
<gene>
    <name evidence="1" type="ORF">KDAU_44190</name>
</gene>
<dbReference type="Proteomes" id="UP000287224">
    <property type="component" value="Unassembled WGS sequence"/>
</dbReference>
<dbReference type="RefSeq" id="WP_126598075.1">
    <property type="nucleotide sequence ID" value="NZ_BIFQ01000001.1"/>
</dbReference>
<protein>
    <submittedName>
        <fullName evidence="1">Uncharacterized protein</fullName>
    </submittedName>
</protein>